<dbReference type="InterPro" id="IPR025202">
    <property type="entry name" value="PLD-like_dom"/>
</dbReference>
<dbReference type="PANTHER" id="PTHR43856:SF1">
    <property type="entry name" value="MITOCHONDRIAL CARDIOLIPIN HYDROLASE"/>
    <property type="match status" value="1"/>
</dbReference>
<keyword evidence="4" id="KW-0378">Hydrolase</keyword>
<dbReference type="Gene3D" id="3.30.870.10">
    <property type="entry name" value="Endonuclease Chain A"/>
    <property type="match status" value="2"/>
</dbReference>
<evidence type="ECO:0000256" key="3">
    <source>
        <dbReference type="ARBA" id="ARBA00012027"/>
    </source>
</evidence>
<accession>A0A419IBI0</accession>
<dbReference type="EMBL" id="QZFV01000010">
    <property type="protein sequence ID" value="RJQ92357.1"/>
    <property type="molecule type" value="Genomic_DNA"/>
</dbReference>
<dbReference type="PROSITE" id="PS50035">
    <property type="entry name" value="PLD"/>
    <property type="match status" value="1"/>
</dbReference>
<comment type="caution">
    <text evidence="9">The sequence shown here is derived from an EMBL/GenBank/DDBJ whole genome shotgun (WGS) entry which is preliminary data.</text>
</comment>
<evidence type="ECO:0000256" key="2">
    <source>
        <dbReference type="ARBA" id="ARBA00008664"/>
    </source>
</evidence>
<keyword evidence="10" id="KW-1185">Reference proteome</keyword>
<dbReference type="AlphaFoldDB" id="A0A419IBI0"/>
<dbReference type="CDD" id="cd09128">
    <property type="entry name" value="PLDc_unchar1_2"/>
    <property type="match status" value="1"/>
</dbReference>
<sequence length="331" mass="34723">MRCAEFSRRIPVFVVAALVAAALPFAPPAQAAGSALVTEPDDQWKSVYDFISAAKTSLDMTMYELADTTAEQDLAADAARGVRVRVILDQNREKKHNQAAFTYLSGHGVQVVWAPPGFKATHQKTITDDGGTSLILSGNLTSRYYATGRDFGVTDHDSADVAAIEKVFGADFTDTAITPPAGADLVWSPTNSRSALLALINGAKTSLAVENEEMADPDVVQALGAAAKRGVDVEITMTTSSSWTENFDTLAAAGADIGVYARSAKLYIHAKVIIADAGQSGASAFVGSENFSNASLNGNRELGLITTDPGILGPLTTTLKADHAGATPWKS</sequence>
<organism evidence="9 10">
    <name type="scientific">Amycolatopsis panacis</name>
    <dbReference type="NCBI Taxonomy" id="2340917"/>
    <lineage>
        <taxon>Bacteria</taxon>
        <taxon>Bacillati</taxon>
        <taxon>Actinomycetota</taxon>
        <taxon>Actinomycetes</taxon>
        <taxon>Pseudonocardiales</taxon>
        <taxon>Pseudonocardiaceae</taxon>
        <taxon>Amycolatopsis</taxon>
    </lineage>
</organism>
<feature type="chain" id="PRO_5019197386" description="phospholipase D" evidence="7">
    <location>
        <begin position="32"/>
        <end position="331"/>
    </location>
</feature>
<dbReference type="GO" id="GO:0016042">
    <property type="term" value="P:lipid catabolic process"/>
    <property type="evidence" value="ECO:0007669"/>
    <property type="project" value="UniProtKB-KW"/>
</dbReference>
<feature type="domain" description="PLD phosphodiesterase" evidence="8">
    <location>
        <begin position="264"/>
        <end position="295"/>
    </location>
</feature>
<evidence type="ECO:0000256" key="5">
    <source>
        <dbReference type="ARBA" id="ARBA00022963"/>
    </source>
</evidence>
<dbReference type="InterPro" id="IPR051406">
    <property type="entry name" value="PLD_domain"/>
</dbReference>
<evidence type="ECO:0000256" key="6">
    <source>
        <dbReference type="ARBA" id="ARBA00023098"/>
    </source>
</evidence>
<comment type="catalytic activity">
    <reaction evidence="1">
        <text>a 1,2-diacyl-sn-glycero-3-phosphocholine + H2O = a 1,2-diacyl-sn-glycero-3-phosphate + choline + H(+)</text>
        <dbReference type="Rhea" id="RHEA:14445"/>
        <dbReference type="ChEBI" id="CHEBI:15354"/>
        <dbReference type="ChEBI" id="CHEBI:15377"/>
        <dbReference type="ChEBI" id="CHEBI:15378"/>
        <dbReference type="ChEBI" id="CHEBI:57643"/>
        <dbReference type="ChEBI" id="CHEBI:58608"/>
        <dbReference type="EC" id="3.1.4.4"/>
    </reaction>
</comment>
<evidence type="ECO:0000256" key="7">
    <source>
        <dbReference type="SAM" id="SignalP"/>
    </source>
</evidence>
<comment type="similarity">
    <text evidence="2">Belongs to the phospholipase D family.</text>
</comment>
<reference evidence="9 10" key="1">
    <citation type="submission" date="2018-09" db="EMBL/GenBank/DDBJ databases">
        <title>YIM PH 21725 draft genome.</title>
        <authorList>
            <person name="Miao C."/>
        </authorList>
    </citation>
    <scope>NUCLEOTIDE SEQUENCE [LARGE SCALE GENOMIC DNA]</scope>
    <source>
        <strain evidence="10">YIM PH21725</strain>
    </source>
</reference>
<protein>
    <recommendedName>
        <fullName evidence="3">phospholipase D</fullName>
        <ecNumber evidence="3">3.1.4.4</ecNumber>
    </recommendedName>
</protein>
<keyword evidence="5" id="KW-0442">Lipid degradation</keyword>
<proteinExistence type="inferred from homology"/>
<dbReference type="Pfam" id="PF13091">
    <property type="entry name" value="PLDc_2"/>
    <property type="match status" value="2"/>
</dbReference>
<dbReference type="Proteomes" id="UP000285112">
    <property type="component" value="Unassembled WGS sequence"/>
</dbReference>
<dbReference type="EC" id="3.1.4.4" evidence="3"/>
<evidence type="ECO:0000256" key="1">
    <source>
        <dbReference type="ARBA" id="ARBA00000798"/>
    </source>
</evidence>
<evidence type="ECO:0000259" key="8">
    <source>
        <dbReference type="PROSITE" id="PS50035"/>
    </source>
</evidence>
<dbReference type="GO" id="GO:0006793">
    <property type="term" value="P:phosphorus metabolic process"/>
    <property type="evidence" value="ECO:0007669"/>
    <property type="project" value="UniProtKB-ARBA"/>
</dbReference>
<feature type="signal peptide" evidence="7">
    <location>
        <begin position="1"/>
        <end position="31"/>
    </location>
</feature>
<keyword evidence="7" id="KW-0732">Signal</keyword>
<dbReference type="GO" id="GO:0004630">
    <property type="term" value="F:phospholipase D activity"/>
    <property type="evidence" value="ECO:0007669"/>
    <property type="project" value="UniProtKB-EC"/>
</dbReference>
<name>A0A419IBI0_9PSEU</name>
<keyword evidence="6" id="KW-0443">Lipid metabolism</keyword>
<dbReference type="RefSeq" id="WP_120021419.1">
    <property type="nucleotide sequence ID" value="NZ_QZFV01000010.1"/>
</dbReference>
<gene>
    <name evidence="9" type="ORF">D5S19_00910</name>
</gene>
<evidence type="ECO:0000256" key="4">
    <source>
        <dbReference type="ARBA" id="ARBA00022801"/>
    </source>
</evidence>
<dbReference type="SUPFAM" id="SSF56024">
    <property type="entry name" value="Phospholipase D/nuclease"/>
    <property type="match status" value="2"/>
</dbReference>
<dbReference type="PANTHER" id="PTHR43856">
    <property type="entry name" value="CARDIOLIPIN HYDROLASE"/>
    <property type="match status" value="1"/>
</dbReference>
<dbReference type="InterPro" id="IPR001736">
    <property type="entry name" value="PLipase_D/transphosphatidylase"/>
</dbReference>
<evidence type="ECO:0000313" key="9">
    <source>
        <dbReference type="EMBL" id="RJQ92357.1"/>
    </source>
</evidence>
<dbReference type="OrthoDB" id="9814383at2"/>
<dbReference type="GO" id="GO:0016891">
    <property type="term" value="F:RNA endonuclease activity producing 5'-phosphomonoesters, hydrolytic mechanism"/>
    <property type="evidence" value="ECO:0007669"/>
    <property type="project" value="TreeGrafter"/>
</dbReference>
<evidence type="ECO:0000313" key="10">
    <source>
        <dbReference type="Proteomes" id="UP000285112"/>
    </source>
</evidence>